<feature type="region of interest" description="Disordered" evidence="6">
    <location>
        <begin position="130"/>
        <end position="162"/>
    </location>
</feature>
<evidence type="ECO:0000256" key="4">
    <source>
        <dbReference type="ARBA" id="ARBA00022989"/>
    </source>
</evidence>
<evidence type="ECO:0000256" key="7">
    <source>
        <dbReference type="SAM" id="Phobius"/>
    </source>
</evidence>
<sequence>VTLAPPACLAPPHTTGTKKAVSSFLWRPSCLLLSGHSPQNVLGEIETRARASNPFPPIMGPPVSHLLAGLCVWVALGWVGGSAPNLGPAEQEQNHYLAQLFGLYGENGTLTAGGLARLLHSLGLGRVQGLHLGHHGPPAGRAAPPAGDNSTHRPQDPDLSVDVWAGLPLGPSGWGDLEEPKAPPPPHGPAPAGLGLFHRLLLLDHSLADHLNEDCLNGSQLLVNFGLSPAAPLTPRQFALLCPALLYQIESRVCIQAPDPPPPGDLLSALVHSALAVLLLSLPAPLSLLLLRLLGPRLLRPLLGFLGALAVGTLCGDALLHLLPHAQGGQHAGPSGQPAEDLGPGLSVLGGLLLLFVLENTLGLLRRRGLRPRCCRQKRKDLGTPNLDPEDGSGMALQPLQAAPETGARGHREQDSQPPPAPVPPGHQGHSHGHQGGGGANITWMVLLGDGLHNLTDGLAIGAAFSDGFSSGLSTTLAVFCHELPHELGDFAVLLQAGLSFRQLLLLSLVSGALGLGGAALGVGLSLGPVPLTPWVFGVTAGVFLYVALVDMLPALLRPPEPLPMLDVLLQGLGLLLGGSIMLTIALLEEKLQPLVSDG</sequence>
<keyword evidence="9" id="KW-1185">Reference proteome</keyword>
<accession>A0A7J7FJY8</accession>
<keyword evidence="3 7" id="KW-0812">Transmembrane</keyword>
<comment type="subcellular location">
    <subcellularLocation>
        <location evidence="1">Membrane</location>
        <topology evidence="1">Multi-pass membrane protein</topology>
    </subcellularLocation>
</comment>
<dbReference type="GO" id="GO:0030003">
    <property type="term" value="P:intracellular monoatomic cation homeostasis"/>
    <property type="evidence" value="ECO:0007669"/>
    <property type="project" value="TreeGrafter"/>
</dbReference>
<proteinExistence type="inferred from homology"/>
<evidence type="ECO:0008006" key="10">
    <source>
        <dbReference type="Google" id="ProtNLM"/>
    </source>
</evidence>
<feature type="transmembrane region" description="Helical" evidence="7">
    <location>
        <begin position="504"/>
        <end position="523"/>
    </location>
</feature>
<feature type="region of interest" description="Disordered" evidence="6">
    <location>
        <begin position="376"/>
        <end position="435"/>
    </location>
</feature>
<comment type="caution">
    <text evidence="8">The sequence shown here is derived from an EMBL/GenBank/DDBJ whole genome shotgun (WGS) entry which is preliminary data.</text>
</comment>
<reference evidence="8 9" key="1">
    <citation type="journal article" date="2020" name="Mol. Biol. Evol.">
        <title>Interspecific Gene Flow and the Evolution of Specialization in Black and White Rhinoceros.</title>
        <authorList>
            <person name="Moodley Y."/>
            <person name="Westbury M.V."/>
            <person name="Russo I.M."/>
            <person name="Gopalakrishnan S."/>
            <person name="Rakotoarivelo A."/>
            <person name="Olsen R.A."/>
            <person name="Prost S."/>
            <person name="Tunstall T."/>
            <person name="Ryder O.A."/>
            <person name="Dalen L."/>
            <person name="Bruford M.W."/>
        </authorList>
    </citation>
    <scope>NUCLEOTIDE SEQUENCE [LARGE SCALE GENOMIC DNA]</scope>
    <source>
        <strain evidence="8">SBR-YM</strain>
        <tissue evidence="8">Skin</tissue>
    </source>
</reference>
<dbReference type="EMBL" id="JACDTQ010000370">
    <property type="protein sequence ID" value="KAF5928383.1"/>
    <property type="molecule type" value="Genomic_DNA"/>
</dbReference>
<evidence type="ECO:0000256" key="2">
    <source>
        <dbReference type="ARBA" id="ARBA00006939"/>
    </source>
</evidence>
<keyword evidence="4 7" id="KW-1133">Transmembrane helix</keyword>
<organism evidence="8 9">
    <name type="scientific">Diceros bicornis minor</name>
    <name type="common">South-central black rhinoceros</name>
    <dbReference type="NCBI Taxonomy" id="77932"/>
    <lineage>
        <taxon>Eukaryota</taxon>
        <taxon>Metazoa</taxon>
        <taxon>Chordata</taxon>
        <taxon>Craniata</taxon>
        <taxon>Vertebrata</taxon>
        <taxon>Euteleostomi</taxon>
        <taxon>Mammalia</taxon>
        <taxon>Eutheria</taxon>
        <taxon>Laurasiatheria</taxon>
        <taxon>Perissodactyla</taxon>
        <taxon>Rhinocerotidae</taxon>
        <taxon>Diceros</taxon>
    </lineage>
</organism>
<feature type="transmembrane region" description="Helical" evidence="7">
    <location>
        <begin position="302"/>
        <end position="323"/>
    </location>
</feature>
<feature type="transmembrane region" description="Helical" evidence="7">
    <location>
        <begin position="266"/>
        <end position="290"/>
    </location>
</feature>
<dbReference type="GO" id="GO:0005385">
    <property type="term" value="F:zinc ion transmembrane transporter activity"/>
    <property type="evidence" value="ECO:0007669"/>
    <property type="project" value="TreeGrafter"/>
</dbReference>
<feature type="transmembrane region" description="Helical" evidence="7">
    <location>
        <begin position="343"/>
        <end position="365"/>
    </location>
</feature>
<dbReference type="PANTHER" id="PTHR12191:SF17">
    <property type="entry name" value="ZINC TRANSPORTER ZIP5"/>
    <property type="match status" value="1"/>
</dbReference>
<dbReference type="GO" id="GO:0140410">
    <property type="term" value="F:monoatomic cation:bicarbonate symporter activity"/>
    <property type="evidence" value="ECO:0007669"/>
    <property type="project" value="TreeGrafter"/>
</dbReference>
<comment type="similarity">
    <text evidence="2">Belongs to the ZIP transporter (TC 2.A.5) family.</text>
</comment>
<gene>
    <name evidence="8" type="ORF">HPG69_014988</name>
</gene>
<evidence type="ECO:0000256" key="3">
    <source>
        <dbReference type="ARBA" id="ARBA00022692"/>
    </source>
</evidence>
<dbReference type="Pfam" id="PF02535">
    <property type="entry name" value="Zip"/>
    <property type="match status" value="1"/>
</dbReference>
<dbReference type="PANTHER" id="PTHR12191">
    <property type="entry name" value="SOLUTE CARRIER FAMILY 39"/>
    <property type="match status" value="1"/>
</dbReference>
<evidence type="ECO:0000313" key="8">
    <source>
        <dbReference type="EMBL" id="KAF5928383.1"/>
    </source>
</evidence>
<dbReference type="AlphaFoldDB" id="A0A7J7FJY8"/>
<feature type="transmembrane region" description="Helical" evidence="7">
    <location>
        <begin position="568"/>
        <end position="588"/>
    </location>
</feature>
<name>A0A7J7FJY8_DICBM</name>
<feature type="compositionally biased region" description="Low complexity" evidence="6">
    <location>
        <begin position="130"/>
        <end position="147"/>
    </location>
</feature>
<evidence type="ECO:0000313" key="9">
    <source>
        <dbReference type="Proteomes" id="UP000551758"/>
    </source>
</evidence>
<dbReference type="GO" id="GO:0071578">
    <property type="term" value="P:zinc ion import across plasma membrane"/>
    <property type="evidence" value="ECO:0007669"/>
    <property type="project" value="TreeGrafter"/>
</dbReference>
<dbReference type="GO" id="GO:0005886">
    <property type="term" value="C:plasma membrane"/>
    <property type="evidence" value="ECO:0007669"/>
    <property type="project" value="TreeGrafter"/>
</dbReference>
<feature type="transmembrane region" description="Helical" evidence="7">
    <location>
        <begin position="535"/>
        <end position="556"/>
    </location>
</feature>
<evidence type="ECO:0000256" key="6">
    <source>
        <dbReference type="SAM" id="MobiDB-lite"/>
    </source>
</evidence>
<dbReference type="InterPro" id="IPR003689">
    <property type="entry name" value="ZIP"/>
</dbReference>
<dbReference type="InterPro" id="IPR050799">
    <property type="entry name" value="ZIP_Transporter"/>
</dbReference>
<feature type="non-terminal residue" evidence="8">
    <location>
        <position position="599"/>
    </location>
</feature>
<dbReference type="Proteomes" id="UP000551758">
    <property type="component" value="Unassembled WGS sequence"/>
</dbReference>
<evidence type="ECO:0000256" key="5">
    <source>
        <dbReference type="ARBA" id="ARBA00023136"/>
    </source>
</evidence>
<evidence type="ECO:0000256" key="1">
    <source>
        <dbReference type="ARBA" id="ARBA00004141"/>
    </source>
</evidence>
<protein>
    <recommendedName>
        <fullName evidence="10">Solute carrier family 39 member 5</fullName>
    </recommendedName>
</protein>
<keyword evidence="5 7" id="KW-0472">Membrane</keyword>